<dbReference type="PROSITE" id="PS50222">
    <property type="entry name" value="EF_HAND_2"/>
    <property type="match status" value="1"/>
</dbReference>
<feature type="compositionally biased region" description="Low complexity" evidence="3">
    <location>
        <begin position="61"/>
        <end position="86"/>
    </location>
</feature>
<evidence type="ECO:0000256" key="1">
    <source>
        <dbReference type="ARBA" id="ARBA00022723"/>
    </source>
</evidence>
<evidence type="ECO:0000256" key="2">
    <source>
        <dbReference type="ARBA" id="ARBA00022837"/>
    </source>
</evidence>
<dbReference type="EMBL" id="CH991561">
    <property type="protein sequence ID" value="EDQ87179.1"/>
    <property type="molecule type" value="Genomic_DNA"/>
</dbReference>
<dbReference type="eggNOG" id="KOG2562">
    <property type="taxonomic scope" value="Eukaryota"/>
</dbReference>
<dbReference type="AlphaFoldDB" id="A9V5V5"/>
<accession>A9V5V5</accession>
<dbReference type="InterPro" id="IPR002048">
    <property type="entry name" value="EF_hand_dom"/>
</dbReference>
<organism evidence="5 6">
    <name type="scientific">Monosiga brevicollis</name>
    <name type="common">Choanoflagellate</name>
    <dbReference type="NCBI Taxonomy" id="81824"/>
    <lineage>
        <taxon>Eukaryota</taxon>
        <taxon>Choanoflagellata</taxon>
        <taxon>Craspedida</taxon>
        <taxon>Salpingoecidae</taxon>
        <taxon>Monosiga</taxon>
    </lineage>
</organism>
<dbReference type="InParanoid" id="A9V5V5"/>
<dbReference type="GO" id="GO:0000159">
    <property type="term" value="C:protein phosphatase type 2A complex"/>
    <property type="evidence" value="ECO:0000318"/>
    <property type="project" value="GO_Central"/>
</dbReference>
<sequence length="563" mass="63875">MVVPERKLEQFIFEFLSDPEVFDRWSSRLTRIEAGDWSNTDSEVAAEATAAARPKTPSQLSSPPVARASPSSGNNGSAAGASPNSPVAGQPLSRRIMTGPANGGGGAGGPRAPRRSTDLVSPRAHKRFSIPGDAHSFVPPFYHKPHRGSLSEADAHLLDELRDVFDGPHTELVLDDLEAICRVLGVCIYFAADLAAACRRFSGAQSITPHILDGFWRSLASQHHSESEKMVALLVYANDDDCPHVDTTTRAITGFIKAVEPKHWRRFMQNVIDRHPGLEFLIDSPDYHERYIDTAIARIYYLADRNWSRILTARQIERSPLCAILESLEEEFNINKEQRVFSYEHFYVIYTSFWKLDKDHDLSISQRELALYGDGGLSSLVLDRIFSGTVFSADSTDEDMAYWDFVYFVLSEEDKTSAQAAEYWFRIMDLDGDGCLSMFELEMFYDEQLNRLDELGTEAMNFNDMLCQILDMINPRSPTIIRLMDIKRSGKAKTFFNTFINVNKYLYMEENEASDDEEKITDWVRFAQREYIFLSSEDPDDDDDLDMDATLDRLSTRSPLLLY</sequence>
<dbReference type="GeneID" id="5893299"/>
<dbReference type="Gene3D" id="1.10.238.220">
    <property type="match status" value="1"/>
</dbReference>
<evidence type="ECO:0000313" key="5">
    <source>
        <dbReference type="EMBL" id="EDQ87179.1"/>
    </source>
</evidence>
<dbReference type="FunCoup" id="A9V5V5">
    <property type="interactions" value="759"/>
</dbReference>
<keyword evidence="6" id="KW-1185">Reference proteome</keyword>
<name>A9V5V5_MONBE</name>
<dbReference type="Proteomes" id="UP000001357">
    <property type="component" value="Unassembled WGS sequence"/>
</dbReference>
<feature type="domain" description="EF-hand" evidence="4">
    <location>
        <begin position="416"/>
        <end position="451"/>
    </location>
</feature>
<dbReference type="GO" id="GO:0005509">
    <property type="term" value="F:calcium ion binding"/>
    <property type="evidence" value="ECO:0007669"/>
    <property type="project" value="InterPro"/>
</dbReference>
<dbReference type="CDD" id="cd21504">
    <property type="entry name" value="PPP2R3A_B-like"/>
    <property type="match status" value="1"/>
</dbReference>
<reference evidence="5 6" key="1">
    <citation type="journal article" date="2008" name="Nature">
        <title>The genome of the choanoflagellate Monosiga brevicollis and the origin of metazoans.</title>
        <authorList>
            <consortium name="JGI Sequencing"/>
            <person name="King N."/>
            <person name="Westbrook M.J."/>
            <person name="Young S.L."/>
            <person name="Kuo A."/>
            <person name="Abedin M."/>
            <person name="Chapman J."/>
            <person name="Fairclough S."/>
            <person name="Hellsten U."/>
            <person name="Isogai Y."/>
            <person name="Letunic I."/>
            <person name="Marr M."/>
            <person name="Pincus D."/>
            <person name="Putnam N."/>
            <person name="Rokas A."/>
            <person name="Wright K.J."/>
            <person name="Zuzow R."/>
            <person name="Dirks W."/>
            <person name="Good M."/>
            <person name="Goodstein D."/>
            <person name="Lemons D."/>
            <person name="Li W."/>
            <person name="Lyons J.B."/>
            <person name="Morris A."/>
            <person name="Nichols S."/>
            <person name="Richter D.J."/>
            <person name="Salamov A."/>
            <person name="Bork P."/>
            <person name="Lim W.A."/>
            <person name="Manning G."/>
            <person name="Miller W.T."/>
            <person name="McGinnis W."/>
            <person name="Shapiro H."/>
            <person name="Tjian R."/>
            <person name="Grigoriev I.V."/>
            <person name="Rokhsar D."/>
        </authorList>
    </citation>
    <scope>NUCLEOTIDE SEQUENCE [LARGE SCALE GENOMIC DNA]</scope>
    <source>
        <strain evidence="6">MX1 / ATCC 50154</strain>
    </source>
</reference>
<dbReference type="FunFam" id="1.10.238.10:FF:000025">
    <property type="entry name" value="serine/threonine-protein phosphatase 2A regulatory subunit B'' subunit alpha"/>
    <property type="match status" value="1"/>
</dbReference>
<evidence type="ECO:0000313" key="6">
    <source>
        <dbReference type="Proteomes" id="UP000001357"/>
    </source>
</evidence>
<feature type="region of interest" description="Disordered" evidence="3">
    <location>
        <begin position="36"/>
        <end position="122"/>
    </location>
</feature>
<dbReference type="PROSITE" id="PS00018">
    <property type="entry name" value="EF_HAND_1"/>
    <property type="match status" value="1"/>
</dbReference>
<dbReference type="GO" id="GO:0019888">
    <property type="term" value="F:protein phosphatase regulator activity"/>
    <property type="evidence" value="ECO:0000318"/>
    <property type="project" value="GO_Central"/>
</dbReference>
<dbReference type="InterPro" id="IPR011992">
    <property type="entry name" value="EF-hand-dom_pair"/>
</dbReference>
<evidence type="ECO:0000256" key="3">
    <source>
        <dbReference type="SAM" id="MobiDB-lite"/>
    </source>
</evidence>
<gene>
    <name evidence="5" type="ORF">MONBRDRAFT_10318</name>
</gene>
<dbReference type="KEGG" id="mbr:MONBRDRAFT_10318"/>
<protein>
    <recommendedName>
        <fullName evidence="4">EF-hand domain-containing protein</fullName>
    </recommendedName>
</protein>
<proteinExistence type="predicted"/>
<dbReference type="PANTHER" id="PTHR14095:SF0">
    <property type="entry name" value="MIP22305P"/>
    <property type="match status" value="1"/>
</dbReference>
<dbReference type="InterPro" id="IPR018247">
    <property type="entry name" value="EF_Hand_1_Ca_BS"/>
</dbReference>
<dbReference type="RefSeq" id="XP_001748122.1">
    <property type="nucleotide sequence ID" value="XM_001748070.1"/>
</dbReference>
<dbReference type="InterPro" id="IPR041534">
    <property type="entry name" value="EF-hand_13"/>
</dbReference>
<keyword evidence="1" id="KW-0479">Metal-binding</keyword>
<dbReference type="Pfam" id="PF17958">
    <property type="entry name" value="EF-hand_13"/>
    <property type="match status" value="1"/>
</dbReference>
<dbReference type="PANTHER" id="PTHR14095">
    <property type="entry name" value="PHOSPHATASE 2A REGULATORY SUBUNIT-RELATED"/>
    <property type="match status" value="1"/>
</dbReference>
<dbReference type="SUPFAM" id="SSF47473">
    <property type="entry name" value="EF-hand"/>
    <property type="match status" value="1"/>
</dbReference>
<dbReference type="Gene3D" id="1.10.238.10">
    <property type="entry name" value="EF-hand"/>
    <property type="match status" value="1"/>
</dbReference>
<dbReference type="STRING" id="81824.A9V5V5"/>
<evidence type="ECO:0000259" key="4">
    <source>
        <dbReference type="PROSITE" id="PS50222"/>
    </source>
</evidence>
<keyword evidence="2" id="KW-0106">Calcium</keyword>